<dbReference type="InterPro" id="IPR052895">
    <property type="entry name" value="HetReg/Transcr_Mod"/>
</dbReference>
<dbReference type="PANTHER" id="PTHR24148">
    <property type="entry name" value="ANKYRIN REPEAT DOMAIN-CONTAINING PROTEIN 39 HOMOLOG-RELATED"/>
    <property type="match status" value="1"/>
</dbReference>
<feature type="region of interest" description="Disordered" evidence="1">
    <location>
        <begin position="320"/>
        <end position="351"/>
    </location>
</feature>
<accession>A0ABY0GXW0</accession>
<evidence type="ECO:0000313" key="3">
    <source>
        <dbReference type="Proteomes" id="UP000294003"/>
    </source>
</evidence>
<proteinExistence type="predicted"/>
<dbReference type="PANTHER" id="PTHR24148:SF73">
    <property type="entry name" value="HET DOMAIN PROTEIN (AFU_ORTHOLOGUE AFUA_8G01020)"/>
    <property type="match status" value="1"/>
</dbReference>
<keyword evidence="3" id="KW-1185">Reference proteome</keyword>
<dbReference type="EMBL" id="QJNS01000303">
    <property type="protein sequence ID" value="RYO80014.1"/>
    <property type="molecule type" value="Genomic_DNA"/>
</dbReference>
<gene>
    <name evidence="2" type="ORF">DL762_007873</name>
</gene>
<protein>
    <recommendedName>
        <fullName evidence="4">Heterokaryon incompatibility domain-containing protein</fullName>
    </recommendedName>
</protein>
<evidence type="ECO:0008006" key="4">
    <source>
        <dbReference type="Google" id="ProtNLM"/>
    </source>
</evidence>
<evidence type="ECO:0000256" key="1">
    <source>
        <dbReference type="SAM" id="MobiDB-lite"/>
    </source>
</evidence>
<evidence type="ECO:0000313" key="2">
    <source>
        <dbReference type="EMBL" id="RYO80014.1"/>
    </source>
</evidence>
<dbReference type="Proteomes" id="UP000294003">
    <property type="component" value="Unassembled WGS sequence"/>
</dbReference>
<comment type="caution">
    <text evidence="2">The sequence shown here is derived from an EMBL/GenBank/DDBJ whole genome shotgun (WGS) entry which is preliminary data.</text>
</comment>
<organism evidence="2 3">
    <name type="scientific">Monosporascus cannonballus</name>
    <dbReference type="NCBI Taxonomy" id="155416"/>
    <lineage>
        <taxon>Eukaryota</taxon>
        <taxon>Fungi</taxon>
        <taxon>Dikarya</taxon>
        <taxon>Ascomycota</taxon>
        <taxon>Pezizomycotina</taxon>
        <taxon>Sordariomycetes</taxon>
        <taxon>Xylariomycetidae</taxon>
        <taxon>Xylariales</taxon>
        <taxon>Xylariales incertae sedis</taxon>
        <taxon>Monosporascus</taxon>
    </lineage>
</organism>
<reference evidence="2 3" key="1">
    <citation type="submission" date="2018-06" db="EMBL/GenBank/DDBJ databases">
        <title>Complete Genomes of Monosporascus.</title>
        <authorList>
            <person name="Robinson A.J."/>
            <person name="Natvig D.O."/>
        </authorList>
    </citation>
    <scope>NUCLEOTIDE SEQUENCE [LARGE SCALE GENOMIC DNA]</scope>
    <source>
        <strain evidence="2 3">CBS 609.92</strain>
    </source>
</reference>
<sequence length="413" mass="46543">MDKPYSPLPGPDYIRLLDISVRVRWLSRELVCAFGVVPLNDDLPDYTAVSFCWGDQAEVTRLKFSDGRSLPLSHAPSDLFGQNDLEEKASQVRRIGLVFSPAKQVFRWLGESDETSRVAFRVMKSRDRDPAGYCVFGVWIFFEGLGRSEVEGVAARGLWSVTRLIHVRQEYRRHEEVRCETLLQAAFRCEAADRRDMVFLSRGFADSPPVTQPNDTVLEEEVYVATARALLRHREALDPLALCGTGGGERSPSLLTGAPDLRHRSHAEPLVLCYRAGWDVDGPLRDLPRIKIPLRLCLRGQGCRLRRDLPAIRLRFGSETAGSGQRAAGSGRRRPGAEAATARRRFGRGVDGPTGHDAAFGLGIDDLPLDEQETLRYRAYFREWFDRLHSSSSHEDLGKITQRIPRNHWATHK</sequence>
<name>A0ABY0GXW0_9PEZI</name>
<feature type="compositionally biased region" description="Low complexity" evidence="1">
    <location>
        <begin position="321"/>
        <end position="330"/>
    </location>
</feature>